<accession>A0A318JI55</accession>
<dbReference type="InterPro" id="IPR005642">
    <property type="entry name" value="LysO"/>
</dbReference>
<feature type="transmembrane region" description="Helical" evidence="1">
    <location>
        <begin position="6"/>
        <end position="25"/>
    </location>
</feature>
<dbReference type="OrthoDB" id="5451742at2"/>
<dbReference type="GO" id="GO:0005886">
    <property type="term" value="C:plasma membrane"/>
    <property type="evidence" value="ECO:0007669"/>
    <property type="project" value="TreeGrafter"/>
</dbReference>
<dbReference type="Proteomes" id="UP000248395">
    <property type="component" value="Unassembled WGS sequence"/>
</dbReference>
<dbReference type="AlphaFoldDB" id="A0A318JI55"/>
<proteinExistence type="predicted"/>
<dbReference type="PANTHER" id="PTHR35804:SF1">
    <property type="entry name" value="LYSINE EXPORTER LYSO"/>
    <property type="match status" value="1"/>
</dbReference>
<feature type="transmembrane region" description="Helical" evidence="1">
    <location>
        <begin position="282"/>
        <end position="304"/>
    </location>
</feature>
<keyword evidence="1" id="KW-0472">Membrane</keyword>
<keyword evidence="1" id="KW-1133">Transmembrane helix</keyword>
<evidence type="ECO:0000313" key="3">
    <source>
        <dbReference type="Proteomes" id="UP000248395"/>
    </source>
</evidence>
<comment type="caution">
    <text evidence="2">The sequence shown here is derived from an EMBL/GenBank/DDBJ whole genome shotgun (WGS) entry which is preliminary data.</text>
</comment>
<name>A0A318JI55_9NEIS</name>
<feature type="transmembrane region" description="Helical" evidence="1">
    <location>
        <begin position="65"/>
        <end position="88"/>
    </location>
</feature>
<dbReference type="PANTHER" id="PTHR35804">
    <property type="entry name" value="LYSINE EXPORTER LYSO"/>
    <property type="match status" value="1"/>
</dbReference>
<dbReference type="EMBL" id="QJKC01000015">
    <property type="protein sequence ID" value="PXX43378.1"/>
    <property type="molecule type" value="Genomic_DNA"/>
</dbReference>
<gene>
    <name evidence="2" type="ORF">DFR38_1156</name>
</gene>
<feature type="transmembrane region" description="Helical" evidence="1">
    <location>
        <begin position="115"/>
        <end position="137"/>
    </location>
</feature>
<sequence>MQLIVAAILPILLALLAGYGAGLLLPRQHSRHAARLLTPLIWLLLFFCGKEFGHVLTAAAGLGQALGTALVFALMTTLLPWGLILCCLPQPHQGRAAGQGAEASWPQLWQALRDCLLALGMVAAGVVASSYPLPWLAGVTTTQLLYLLIVLVGIDLVGVRLGAAWRAPAVMAVPLLVVAGSLAGGLLAALFTGQGLWTGLALSSGFGWVTLSSILVGSKLGSVYGAIALLVDLFRELIAIAMLYLVGARFSREAIGICGATALDATLPLIRQQCGSQHVSLALISGFVLTLLSPLLIMVCLSATG</sequence>
<dbReference type="GO" id="GO:0015661">
    <property type="term" value="F:L-lysine efflux transmembrane transporter activity"/>
    <property type="evidence" value="ECO:0007669"/>
    <property type="project" value="InterPro"/>
</dbReference>
<evidence type="ECO:0000256" key="1">
    <source>
        <dbReference type="SAM" id="Phobius"/>
    </source>
</evidence>
<feature type="transmembrane region" description="Helical" evidence="1">
    <location>
        <begin position="223"/>
        <end position="247"/>
    </location>
</feature>
<evidence type="ECO:0000313" key="2">
    <source>
        <dbReference type="EMBL" id="PXX43378.1"/>
    </source>
</evidence>
<feature type="transmembrane region" description="Helical" evidence="1">
    <location>
        <begin position="37"/>
        <end position="59"/>
    </location>
</feature>
<keyword evidence="3" id="KW-1185">Reference proteome</keyword>
<dbReference type="Pfam" id="PF03956">
    <property type="entry name" value="Lys_export"/>
    <property type="match status" value="1"/>
</dbReference>
<reference evidence="2 3" key="1">
    <citation type="submission" date="2018-05" db="EMBL/GenBank/DDBJ databases">
        <title>Genomic Encyclopedia of Type Strains, Phase IV (KMG-IV): sequencing the most valuable type-strain genomes for metagenomic binning, comparative biology and taxonomic classification.</title>
        <authorList>
            <person name="Goeker M."/>
        </authorList>
    </citation>
    <scope>NUCLEOTIDE SEQUENCE [LARGE SCALE GENOMIC DNA]</scope>
    <source>
        <strain evidence="2 3">DSM 25134</strain>
    </source>
</reference>
<protein>
    <submittedName>
        <fullName evidence="2">Uncharacterized membrane protein YbjE (DUF340 family)</fullName>
    </submittedName>
</protein>
<feature type="transmembrane region" description="Helical" evidence="1">
    <location>
        <begin position="170"/>
        <end position="191"/>
    </location>
</feature>
<feature type="transmembrane region" description="Helical" evidence="1">
    <location>
        <begin position="143"/>
        <end position="163"/>
    </location>
</feature>
<organism evidence="2 3">
    <name type="scientific">Aquitalea magnusonii</name>
    <dbReference type="NCBI Taxonomy" id="332411"/>
    <lineage>
        <taxon>Bacteria</taxon>
        <taxon>Pseudomonadati</taxon>
        <taxon>Pseudomonadota</taxon>
        <taxon>Betaproteobacteria</taxon>
        <taxon>Neisseriales</taxon>
        <taxon>Chromobacteriaceae</taxon>
        <taxon>Aquitalea</taxon>
    </lineage>
</organism>
<dbReference type="RefSeq" id="WP_110313601.1">
    <property type="nucleotide sequence ID" value="NZ_QJKC01000015.1"/>
</dbReference>
<keyword evidence="1" id="KW-0812">Transmembrane</keyword>
<feature type="transmembrane region" description="Helical" evidence="1">
    <location>
        <begin position="197"/>
        <end position="216"/>
    </location>
</feature>